<keyword evidence="9 12" id="KW-0407">Ion channel</keyword>
<dbReference type="GO" id="GO:0046872">
    <property type="term" value="F:metal ion binding"/>
    <property type="evidence" value="ECO:0007669"/>
    <property type="project" value="UniProtKB-KW"/>
</dbReference>
<keyword evidence="2 12" id="KW-1003">Cell membrane</keyword>
<accession>A0A1V3NDX0</accession>
<gene>
    <name evidence="12" type="primary">fluC</name>
    <name evidence="12" type="synonym">crcB</name>
    <name evidence="13" type="ORF">B1C78_11870</name>
</gene>
<dbReference type="GO" id="GO:0005886">
    <property type="term" value="C:plasma membrane"/>
    <property type="evidence" value="ECO:0007669"/>
    <property type="project" value="UniProtKB-SubCell"/>
</dbReference>
<dbReference type="STRING" id="108003.B1C78_11870"/>
<feature type="binding site" evidence="12">
    <location>
        <position position="82"/>
    </location>
    <ligand>
        <name>Na(+)</name>
        <dbReference type="ChEBI" id="CHEBI:29101"/>
        <note>structural</note>
    </ligand>
</feature>
<dbReference type="RefSeq" id="WP_077279373.1">
    <property type="nucleotide sequence ID" value="NZ_MVBK01000070.1"/>
</dbReference>
<evidence type="ECO:0000256" key="12">
    <source>
        <dbReference type="HAMAP-Rule" id="MF_00454"/>
    </source>
</evidence>
<evidence type="ECO:0000256" key="3">
    <source>
        <dbReference type="ARBA" id="ARBA00022519"/>
    </source>
</evidence>
<feature type="transmembrane region" description="Helical" evidence="12">
    <location>
        <begin position="7"/>
        <end position="32"/>
    </location>
</feature>
<evidence type="ECO:0000313" key="13">
    <source>
        <dbReference type="EMBL" id="OOG23251.1"/>
    </source>
</evidence>
<evidence type="ECO:0000256" key="2">
    <source>
        <dbReference type="ARBA" id="ARBA00022475"/>
    </source>
</evidence>
<dbReference type="HAMAP" id="MF_00454">
    <property type="entry name" value="FluC"/>
    <property type="match status" value="1"/>
</dbReference>
<evidence type="ECO:0000256" key="9">
    <source>
        <dbReference type="ARBA" id="ARBA00023303"/>
    </source>
</evidence>
<dbReference type="EMBL" id="MVBK01000070">
    <property type="protein sequence ID" value="OOG23251.1"/>
    <property type="molecule type" value="Genomic_DNA"/>
</dbReference>
<dbReference type="OrthoDB" id="9806299at2"/>
<keyword evidence="6 12" id="KW-0915">Sodium</keyword>
<dbReference type="GO" id="GO:0140114">
    <property type="term" value="P:cellular detoxification of fluoride"/>
    <property type="evidence" value="ECO:0007669"/>
    <property type="project" value="UniProtKB-UniRule"/>
</dbReference>
<reference evidence="13 14" key="1">
    <citation type="submission" date="2017-02" db="EMBL/GenBank/DDBJ databases">
        <title>Genomic diversity within the haloalkaliphilic genus Thioalkalivibrio.</title>
        <authorList>
            <person name="Ahn A.-C."/>
            <person name="Meier-Kolthoff J."/>
            <person name="Overmars L."/>
            <person name="Richter M."/>
            <person name="Woyke T."/>
            <person name="Sorokin D.Y."/>
            <person name="Muyzer G."/>
        </authorList>
    </citation>
    <scope>NUCLEOTIDE SEQUENCE [LARGE SCALE GENOMIC DNA]</scope>
    <source>
        <strain evidence="13 14">ALJD</strain>
    </source>
</reference>
<dbReference type="GO" id="GO:0062054">
    <property type="term" value="F:fluoride channel activity"/>
    <property type="evidence" value="ECO:0007669"/>
    <property type="project" value="UniProtKB-UniRule"/>
</dbReference>
<dbReference type="AlphaFoldDB" id="A0A1V3NDX0"/>
<feature type="transmembrane region" description="Helical" evidence="12">
    <location>
        <begin position="38"/>
        <end position="59"/>
    </location>
</feature>
<evidence type="ECO:0000256" key="7">
    <source>
        <dbReference type="ARBA" id="ARBA00023065"/>
    </source>
</evidence>
<keyword evidence="3" id="KW-0997">Cell inner membrane</keyword>
<keyword evidence="12" id="KW-0813">Transport</keyword>
<comment type="subcellular location">
    <subcellularLocation>
        <location evidence="1 12">Cell membrane</location>
        <topology evidence="1 12">Multi-pass membrane protein</topology>
    </subcellularLocation>
</comment>
<organism evidence="13 14">
    <name type="scientific">Thioalkalivibrio denitrificans</name>
    <dbReference type="NCBI Taxonomy" id="108003"/>
    <lineage>
        <taxon>Bacteria</taxon>
        <taxon>Pseudomonadati</taxon>
        <taxon>Pseudomonadota</taxon>
        <taxon>Gammaproteobacteria</taxon>
        <taxon>Chromatiales</taxon>
        <taxon>Ectothiorhodospiraceae</taxon>
        <taxon>Thioalkalivibrio</taxon>
    </lineage>
</organism>
<dbReference type="Proteomes" id="UP000189462">
    <property type="component" value="Unassembled WGS sequence"/>
</dbReference>
<protein>
    <recommendedName>
        <fullName evidence="12">Fluoride-specific ion channel FluC</fullName>
    </recommendedName>
</protein>
<comment type="function">
    <text evidence="12">Fluoride-specific ion channel. Important for reducing fluoride concentration in the cell, thus reducing its toxicity.</text>
</comment>
<evidence type="ECO:0000256" key="10">
    <source>
        <dbReference type="ARBA" id="ARBA00035120"/>
    </source>
</evidence>
<feature type="transmembrane region" description="Helical" evidence="12">
    <location>
        <begin position="104"/>
        <end position="126"/>
    </location>
</feature>
<feature type="binding site" evidence="12">
    <location>
        <position position="85"/>
    </location>
    <ligand>
        <name>Na(+)</name>
        <dbReference type="ChEBI" id="CHEBI:29101"/>
        <note>structural</note>
    </ligand>
</feature>
<keyword evidence="7 12" id="KW-0406">Ion transport</keyword>
<comment type="similarity">
    <text evidence="10 12">Belongs to the fluoride channel Fluc/FEX (TC 1.A.43) family.</text>
</comment>
<keyword evidence="4 12" id="KW-0812">Transmembrane</keyword>
<comment type="catalytic activity">
    <reaction evidence="11">
        <text>fluoride(in) = fluoride(out)</text>
        <dbReference type="Rhea" id="RHEA:76159"/>
        <dbReference type="ChEBI" id="CHEBI:17051"/>
    </reaction>
    <physiologicalReaction direction="left-to-right" evidence="11">
        <dbReference type="Rhea" id="RHEA:76160"/>
    </physiologicalReaction>
</comment>
<sequence length="139" mass="14640">MTSRSGRIYLAVALGSALGAVTRHLVSVVALVSLGPAFAWGTLSANVLGSWLIGLYAALTEPDGRLMARPATRQFVLGGFCGGFTTFSIFSLETLLLFGEGRSGVALLYVAVSLAAWLVAVWAGHATGMRLNRLRRSDP</sequence>
<comment type="activity regulation">
    <text evidence="12">Na(+) is not transported, but it plays an essential structural role and its presence is essential for fluoride channel function.</text>
</comment>
<feature type="transmembrane region" description="Helical" evidence="12">
    <location>
        <begin position="75"/>
        <end position="98"/>
    </location>
</feature>
<evidence type="ECO:0000256" key="8">
    <source>
        <dbReference type="ARBA" id="ARBA00023136"/>
    </source>
</evidence>
<evidence type="ECO:0000256" key="5">
    <source>
        <dbReference type="ARBA" id="ARBA00022989"/>
    </source>
</evidence>
<evidence type="ECO:0000313" key="14">
    <source>
        <dbReference type="Proteomes" id="UP000189462"/>
    </source>
</evidence>
<dbReference type="PANTHER" id="PTHR28259:SF1">
    <property type="entry name" value="FLUORIDE EXPORT PROTEIN 1-RELATED"/>
    <property type="match status" value="1"/>
</dbReference>
<keyword evidence="14" id="KW-1185">Reference proteome</keyword>
<proteinExistence type="inferred from homology"/>
<evidence type="ECO:0000256" key="1">
    <source>
        <dbReference type="ARBA" id="ARBA00004651"/>
    </source>
</evidence>
<evidence type="ECO:0000256" key="4">
    <source>
        <dbReference type="ARBA" id="ARBA00022692"/>
    </source>
</evidence>
<dbReference type="InterPro" id="IPR003691">
    <property type="entry name" value="FluC"/>
</dbReference>
<dbReference type="PANTHER" id="PTHR28259">
    <property type="entry name" value="FLUORIDE EXPORT PROTEIN 1-RELATED"/>
    <property type="match status" value="1"/>
</dbReference>
<keyword evidence="5 12" id="KW-1133">Transmembrane helix</keyword>
<comment type="caution">
    <text evidence="13">The sequence shown here is derived from an EMBL/GenBank/DDBJ whole genome shotgun (WGS) entry which is preliminary data.</text>
</comment>
<evidence type="ECO:0000256" key="11">
    <source>
        <dbReference type="ARBA" id="ARBA00035585"/>
    </source>
</evidence>
<evidence type="ECO:0000256" key="6">
    <source>
        <dbReference type="ARBA" id="ARBA00023053"/>
    </source>
</evidence>
<dbReference type="Pfam" id="PF02537">
    <property type="entry name" value="CRCB"/>
    <property type="match status" value="1"/>
</dbReference>
<keyword evidence="12" id="KW-0479">Metal-binding</keyword>
<keyword evidence="8 12" id="KW-0472">Membrane</keyword>
<name>A0A1V3NDX0_9GAMM</name>